<evidence type="ECO:0000259" key="1">
    <source>
        <dbReference type="Pfam" id="PF12770"/>
    </source>
</evidence>
<evidence type="ECO:0000313" key="2">
    <source>
        <dbReference type="EMBL" id="MDF3291850.1"/>
    </source>
</evidence>
<dbReference type="InterPro" id="IPR011990">
    <property type="entry name" value="TPR-like_helical_dom_sf"/>
</dbReference>
<gene>
    <name evidence="2" type="ORF">P3G67_21995</name>
</gene>
<keyword evidence="3" id="KW-1185">Reference proteome</keyword>
<dbReference type="Gene3D" id="1.25.40.10">
    <property type="entry name" value="Tetratricopeptide repeat domain"/>
    <property type="match status" value="1"/>
</dbReference>
<dbReference type="Proteomes" id="UP001216579">
    <property type="component" value="Unassembled WGS sequence"/>
</dbReference>
<organism evidence="2 3">
    <name type="scientific">Streptomyces silvisoli</name>
    <dbReference type="NCBI Taxonomy" id="3034235"/>
    <lineage>
        <taxon>Bacteria</taxon>
        <taxon>Bacillati</taxon>
        <taxon>Actinomycetota</taxon>
        <taxon>Actinomycetes</taxon>
        <taxon>Kitasatosporales</taxon>
        <taxon>Streptomycetaceae</taxon>
        <taxon>Streptomyces</taxon>
    </lineage>
</organism>
<feature type="domain" description="CHAT" evidence="1">
    <location>
        <begin position="691"/>
        <end position="958"/>
    </location>
</feature>
<evidence type="ECO:0000313" key="3">
    <source>
        <dbReference type="Proteomes" id="UP001216579"/>
    </source>
</evidence>
<dbReference type="InterPro" id="IPR024983">
    <property type="entry name" value="CHAT_dom"/>
</dbReference>
<comment type="caution">
    <text evidence="2">The sequence shown here is derived from an EMBL/GenBank/DDBJ whole genome shotgun (WGS) entry which is preliminary data.</text>
</comment>
<reference evidence="2 3" key="1">
    <citation type="submission" date="2023-03" db="EMBL/GenBank/DDBJ databases">
        <title>Draft genome sequence of Streptomyces sp. RB6PN23 isolated from peat swamp forest in Thailand.</title>
        <authorList>
            <person name="Klaysubun C."/>
            <person name="Duangmal K."/>
        </authorList>
    </citation>
    <scope>NUCLEOTIDE SEQUENCE [LARGE SCALE GENOMIC DNA]</scope>
    <source>
        <strain evidence="2 3">RB6PN23</strain>
    </source>
</reference>
<name>A0ABT5ZQH1_9ACTN</name>
<proteinExistence type="predicted"/>
<accession>A0ABT5ZQH1</accession>
<dbReference type="RefSeq" id="WP_276094996.1">
    <property type="nucleotide sequence ID" value="NZ_JARJBC010000014.1"/>
</dbReference>
<sequence length="959" mass="102907">MTSPTPFDNEIERNRQRAARGSVNATNDLAMALRDRHRLTGDPADLLEGIARLRTAIGYTRNHPVKYTLRVSLSALLLDHFQHFGDVCALHEALAGCDKALPLLAGENRLTAAMVRVDALVLLAERTRDPEYAAEAVESASRLPRTPGVQLVLGKALRMRYELTYDRGALVDAAEVLEEGVRATAVDDPNYLLVLNQLGNVLQCSAEDTGDESVRETAIRHLRAAVARTPSASQALLHRKVDLAAALRVRGRQTGDVAALREGVVLLREVLAATRAGTRPWGNRCENYLIAVLELVERTGDIELLDQAVEVGRSAHGQGSDDATIPLLLGLLHHQRFLRTRLRRDLAQAITAFTEVVRTIPYGERNHVAALGNQGRVWFSEYGFSGDPEALRRAVTALGSAVRASAPGTVGRGQTQINYGDALYAQYELSLDPGVLTSAGHAFREAVEIEALPPMARIRAARAWARTKAETGQWREARDAYACAVGLLPLVVPRRLARVDQQRALAELNGLAADAAASALWADAPETAVRLLELGRGVLGGQVLQSRSDLSRLHAVAPELAERLDDAFDRLIPSGHLMGAAADERHDLDVRLSHLLDEVRALPGFADFLAPPGLAELLASAAAGPVVLINVSRYRSDALIVQPSGITPVQLPDVTPDSVADQAAALGAALAASTRPGAGETDAQTTVTGILGWLWDFVAEPVLKRLGHTTTPSDSWPRVWWSPVGQLALLPIHAAGHYPDSATVLDRVVSSYTPTLRALRHAKARRTRADGDLVVVAIGDAPGAKTLRSVEREATHIAALTSATRLDGAQATVDAVRAALPSHGSAHFACHGVSDPDDPSASHLLLHDGPLSVLDLSALDLSGVRLAVLSACETSLGAHWIPDESLHLVSAFQLAGYPQVVGTLWQVNDLVARQVAVDLHEGIAAGEDAAMALHHAVRRCRERFHKSPTLWAAHLHSGR</sequence>
<dbReference type="EMBL" id="JARJBC010000014">
    <property type="protein sequence ID" value="MDF3291850.1"/>
    <property type="molecule type" value="Genomic_DNA"/>
</dbReference>
<protein>
    <submittedName>
        <fullName evidence="2">CHAT domain-containing protein</fullName>
    </submittedName>
</protein>
<dbReference type="Pfam" id="PF12770">
    <property type="entry name" value="CHAT"/>
    <property type="match status" value="1"/>
</dbReference>